<feature type="region of interest" description="Disordered" evidence="12">
    <location>
        <begin position="491"/>
        <end position="556"/>
    </location>
</feature>
<dbReference type="CDD" id="cd00088">
    <property type="entry name" value="HPT"/>
    <property type="match status" value="2"/>
</dbReference>
<feature type="compositionally biased region" description="Pro residues" evidence="12">
    <location>
        <begin position="509"/>
        <end position="539"/>
    </location>
</feature>
<evidence type="ECO:0000256" key="8">
    <source>
        <dbReference type="ARBA" id="ARBA00023012"/>
    </source>
</evidence>
<dbReference type="PANTHER" id="PTHR43395:SF10">
    <property type="entry name" value="CHEMOTAXIS PROTEIN CHEA"/>
    <property type="match status" value="1"/>
</dbReference>
<dbReference type="PROSITE" id="PS50110">
    <property type="entry name" value="RESPONSE_REGULATORY"/>
    <property type="match status" value="1"/>
</dbReference>
<dbReference type="Pfam" id="PF01584">
    <property type="entry name" value="CheW"/>
    <property type="match status" value="1"/>
</dbReference>
<dbReference type="InterPro" id="IPR011006">
    <property type="entry name" value="CheY-like_superfamily"/>
</dbReference>
<feature type="region of interest" description="Disordered" evidence="12">
    <location>
        <begin position="130"/>
        <end position="205"/>
    </location>
</feature>
<dbReference type="OrthoDB" id="9803176at2"/>
<dbReference type="Gene3D" id="1.20.120.160">
    <property type="entry name" value="HPT domain"/>
    <property type="match status" value="2"/>
</dbReference>
<keyword evidence="7 17" id="KW-0418">Kinase</keyword>
<evidence type="ECO:0000259" key="13">
    <source>
        <dbReference type="PROSITE" id="PS50109"/>
    </source>
</evidence>
<dbReference type="GO" id="GO:0006935">
    <property type="term" value="P:chemotaxis"/>
    <property type="evidence" value="ECO:0007669"/>
    <property type="project" value="InterPro"/>
</dbReference>
<feature type="region of interest" description="Disordered" evidence="12">
    <location>
        <begin position="324"/>
        <end position="357"/>
    </location>
</feature>
<evidence type="ECO:0000259" key="14">
    <source>
        <dbReference type="PROSITE" id="PS50110"/>
    </source>
</evidence>
<dbReference type="STRING" id="381306.AN478_07820"/>
<evidence type="ECO:0000259" key="16">
    <source>
        <dbReference type="PROSITE" id="PS50894"/>
    </source>
</evidence>
<evidence type="ECO:0000256" key="2">
    <source>
        <dbReference type="ARBA" id="ARBA00012438"/>
    </source>
</evidence>
<evidence type="ECO:0000256" key="3">
    <source>
        <dbReference type="ARBA" id="ARBA00021495"/>
    </source>
</evidence>
<feature type="domain" description="HPt" evidence="16">
    <location>
        <begin position="379"/>
        <end position="486"/>
    </location>
</feature>
<evidence type="ECO:0000256" key="11">
    <source>
        <dbReference type="PROSITE-ProRule" id="PRU00169"/>
    </source>
</evidence>
<feature type="compositionally biased region" description="Low complexity" evidence="12">
    <location>
        <begin position="143"/>
        <end position="161"/>
    </location>
</feature>
<dbReference type="SMART" id="SM00448">
    <property type="entry name" value="REC"/>
    <property type="match status" value="1"/>
</dbReference>
<feature type="domain" description="CheW-like" evidence="15">
    <location>
        <begin position="848"/>
        <end position="985"/>
    </location>
</feature>
<dbReference type="Gene3D" id="2.30.30.40">
    <property type="entry name" value="SH3 Domains"/>
    <property type="match status" value="1"/>
</dbReference>
<dbReference type="Pfam" id="PF01627">
    <property type="entry name" value="Hpt"/>
    <property type="match status" value="2"/>
</dbReference>
<evidence type="ECO:0000256" key="5">
    <source>
        <dbReference type="ARBA" id="ARBA00022679"/>
    </source>
</evidence>
<dbReference type="SMART" id="SM00260">
    <property type="entry name" value="CheW"/>
    <property type="match status" value="1"/>
</dbReference>
<name>A0A0P9ECS0_9GAMM</name>
<dbReference type="SUPFAM" id="SSF55874">
    <property type="entry name" value="ATPase domain of HSP90 chaperone/DNA topoisomerase II/histidine kinase"/>
    <property type="match status" value="1"/>
</dbReference>
<evidence type="ECO:0000256" key="4">
    <source>
        <dbReference type="ARBA" id="ARBA00022553"/>
    </source>
</evidence>
<keyword evidence="8" id="KW-0902">Two-component regulatory system</keyword>
<dbReference type="Pfam" id="PF02518">
    <property type="entry name" value="HATPase_c"/>
    <property type="match status" value="1"/>
</dbReference>
<dbReference type="SUPFAM" id="SSF52172">
    <property type="entry name" value="CheY-like"/>
    <property type="match status" value="1"/>
</dbReference>
<feature type="compositionally biased region" description="Basic and acidic residues" evidence="12">
    <location>
        <begin position="494"/>
        <end position="508"/>
    </location>
</feature>
<dbReference type="Gene3D" id="3.30.565.10">
    <property type="entry name" value="Histidine kinase-like ATPase, C-terminal domain"/>
    <property type="match status" value="1"/>
</dbReference>
<dbReference type="SUPFAM" id="SSF47226">
    <property type="entry name" value="Histidine-containing phosphotransfer domain, HPT domain"/>
    <property type="match status" value="2"/>
</dbReference>
<feature type="domain" description="Response regulatory" evidence="14">
    <location>
        <begin position="1005"/>
        <end position="1121"/>
    </location>
</feature>
<feature type="compositionally biased region" description="Pro residues" evidence="12">
    <location>
        <begin position="334"/>
        <end position="345"/>
    </location>
</feature>
<dbReference type="PANTHER" id="PTHR43395">
    <property type="entry name" value="SENSOR HISTIDINE KINASE CHEA"/>
    <property type="match status" value="1"/>
</dbReference>
<keyword evidence="18" id="KW-1185">Reference proteome</keyword>
<keyword evidence="4 11" id="KW-0597">Phosphoprotein</keyword>
<dbReference type="InterPro" id="IPR036641">
    <property type="entry name" value="HPT_dom_sf"/>
</dbReference>
<feature type="domain" description="HPt" evidence="16">
    <location>
        <begin position="3"/>
        <end position="107"/>
    </location>
</feature>
<proteinExistence type="predicted"/>
<dbReference type="InterPro" id="IPR036890">
    <property type="entry name" value="HATPase_C_sf"/>
</dbReference>
<dbReference type="InterPro" id="IPR004358">
    <property type="entry name" value="Sig_transdc_His_kin-like_C"/>
</dbReference>
<feature type="modified residue" description="Phosphohistidine" evidence="10">
    <location>
        <position position="50"/>
    </location>
</feature>
<keyword evidence="5" id="KW-0808">Transferase</keyword>
<evidence type="ECO:0000256" key="1">
    <source>
        <dbReference type="ARBA" id="ARBA00000085"/>
    </source>
</evidence>
<feature type="modified residue" description="Phosphohistidine" evidence="10">
    <location>
        <position position="426"/>
    </location>
</feature>
<dbReference type="RefSeq" id="WP_054966053.1">
    <property type="nucleotide sequence ID" value="NZ_FMUN01000003.1"/>
</dbReference>
<organism evidence="17 18">
    <name type="scientific">Thiohalorhabdus denitrificans</name>
    <dbReference type="NCBI Taxonomy" id="381306"/>
    <lineage>
        <taxon>Bacteria</taxon>
        <taxon>Pseudomonadati</taxon>
        <taxon>Pseudomonadota</taxon>
        <taxon>Gammaproteobacteria</taxon>
        <taxon>Thiohalorhabdales</taxon>
        <taxon>Thiohalorhabdaceae</taxon>
        <taxon>Thiohalorhabdus</taxon>
    </lineage>
</organism>
<evidence type="ECO:0000256" key="10">
    <source>
        <dbReference type="PROSITE-ProRule" id="PRU00110"/>
    </source>
</evidence>
<dbReference type="InterPro" id="IPR036061">
    <property type="entry name" value="CheW-like_dom_sf"/>
</dbReference>
<dbReference type="Pfam" id="PF00072">
    <property type="entry name" value="Response_reg"/>
    <property type="match status" value="1"/>
</dbReference>
<dbReference type="PROSITE" id="PS50851">
    <property type="entry name" value="CHEW"/>
    <property type="match status" value="1"/>
</dbReference>
<dbReference type="InterPro" id="IPR003594">
    <property type="entry name" value="HATPase_dom"/>
</dbReference>
<dbReference type="Proteomes" id="UP000183104">
    <property type="component" value="Unassembled WGS sequence"/>
</dbReference>
<sequence>MASGFDFSAFIAGFQEEAEERLHAIESTLVELEKGGVDADQMERLRRDAHSVKGSANMLQLRDIGESAHVLEDAFAYLRDGTAAPHRDYTDFMFQVVDALRSRIGEADAPDSQPLDADGLREQLEGLGAQEDEPAEEPPPQEPAAAAEPAFPQEEAEPGPASSTPLSAPDPDPEPDPDPAPAEPPNDPGGSSPVEPAASAASDPLADVRGEASAILDGIQEVLGSNDPMAAASDSFLDRTDNLAVSLRQAGLEDAAEGLDLIAGVLETPAVGGLPASLGELLQNLAHRVRLRLDHAGGPDARPLDQQKIRQARELLEQWGLIQAGEGPADPGQAPSPEPEHPPVAPTGGEGASAEEGDEVPAIAQSGSAAGRTASRKGAGMDVSAFLEGFQGEALEELALIQDGLLKAEQGELDEEPLDTMRQKAHSLKGSANMLGVEDIGGGAELLEEGLVTLASGEKGDVGALLGLHDALREATDQVLAEDRPRVDVAGWRKRLEEGPPETVREPDPAPAAAPEAPKPPPEAPTSEEPAPPTEPPQAEPGKARSASTGRGTMRVSAQRLERLSEGVIGLAMDRATQEDRRAEMDQIISDFRALRSQWELLEGELPESGPLVQQQKSLANQLENLSQALNRFRQETELDIAARHGLYDEIHQRVMALMVSPLGTIFSVLPRSARDLAQRFQKRVELSIEGSEIELERKNVDALLEPLVHLVTNAISHGIEDPAEREATGKNPVGHILVRAEHVGGEVAISVSDDGRGIDYEKVRETAIRTGVTTAAEAESMLPYDLLQMLFRPGFSTKEEVSQISGRGIGMNAVRDAVQRMTGSIQVDSEVGKGTTFTLNIPVSTAVQRVLKFRVGNEVYGVLANQVERILGLNEVVLTESRGQRHFQYHGNQVPATWLSELFATTSDEIQETRNLRLVVVRHLEGYIGLVVDDVIEETQAVVKDVTGYLRRHSVQGLIGTTISGAGEVQLLLEPTGIKEMERTAPLSLQSGERLPEDPLRGLRVLLVEDSPLARQMERAVLENAGMEVDTAVDGLDALDRMEVKFPDIVISDVEMPRMDGYDLLRKLRDDSRYRGLPVFMVTSRDSEEDRGTAQHLGADGFLNKMDLQSGNLIEEIRSRLEQLYV</sequence>
<dbReference type="SMART" id="SM00073">
    <property type="entry name" value="HPT"/>
    <property type="match status" value="2"/>
</dbReference>
<dbReference type="InterPro" id="IPR008207">
    <property type="entry name" value="Sig_transdc_His_kin_Hpt_dom"/>
</dbReference>
<evidence type="ECO:0000313" key="17">
    <source>
        <dbReference type="EMBL" id="SCY14131.1"/>
    </source>
</evidence>
<dbReference type="InterPro" id="IPR002545">
    <property type="entry name" value="CheW-lke_dom"/>
</dbReference>
<keyword evidence="6" id="KW-0547">Nucleotide-binding</keyword>
<protein>
    <recommendedName>
        <fullName evidence="3">Chemotaxis protein CheA</fullName>
        <ecNumber evidence="2">2.7.13.3</ecNumber>
    </recommendedName>
</protein>
<reference evidence="18" key="1">
    <citation type="submission" date="2016-10" db="EMBL/GenBank/DDBJ databases">
        <authorList>
            <person name="Varghese N."/>
        </authorList>
    </citation>
    <scope>NUCLEOTIDE SEQUENCE [LARGE SCALE GENOMIC DNA]</scope>
    <source>
        <strain evidence="18">HL 19</strain>
    </source>
</reference>
<feature type="modified residue" description="4-aspartylphosphate" evidence="11">
    <location>
        <position position="1054"/>
    </location>
</feature>
<dbReference type="SMART" id="SM00387">
    <property type="entry name" value="HATPase_c"/>
    <property type="match status" value="1"/>
</dbReference>
<evidence type="ECO:0000256" key="7">
    <source>
        <dbReference type="ARBA" id="ARBA00022777"/>
    </source>
</evidence>
<dbReference type="EMBL" id="FMUN01000003">
    <property type="protein sequence ID" value="SCY14131.1"/>
    <property type="molecule type" value="Genomic_DNA"/>
</dbReference>
<dbReference type="Gene3D" id="3.40.50.2300">
    <property type="match status" value="1"/>
</dbReference>
<dbReference type="AlphaFoldDB" id="A0A0P9ECS0"/>
<dbReference type="InterPro" id="IPR005467">
    <property type="entry name" value="His_kinase_dom"/>
</dbReference>
<dbReference type="SUPFAM" id="SSF50341">
    <property type="entry name" value="CheW-like"/>
    <property type="match status" value="1"/>
</dbReference>
<comment type="function">
    <text evidence="9">Involved in the transmission of sensory signals from the chemoreceptors to the flagellar motors. CheA is autophosphorylated; it can transfer its phosphate group to either CheB or CheY.</text>
</comment>
<dbReference type="GO" id="GO:0000155">
    <property type="term" value="F:phosphorelay sensor kinase activity"/>
    <property type="evidence" value="ECO:0007669"/>
    <property type="project" value="UniProtKB-ARBA"/>
</dbReference>
<dbReference type="PROSITE" id="PS50109">
    <property type="entry name" value="HIS_KIN"/>
    <property type="match status" value="1"/>
</dbReference>
<evidence type="ECO:0000313" key="18">
    <source>
        <dbReference type="Proteomes" id="UP000183104"/>
    </source>
</evidence>
<dbReference type="PROSITE" id="PS50894">
    <property type="entry name" value="HPT"/>
    <property type="match status" value="2"/>
</dbReference>
<dbReference type="PRINTS" id="PR00344">
    <property type="entry name" value="BCTRLSENSOR"/>
</dbReference>
<feature type="domain" description="Histidine kinase" evidence="13">
    <location>
        <begin position="583"/>
        <end position="846"/>
    </location>
</feature>
<evidence type="ECO:0000256" key="6">
    <source>
        <dbReference type="ARBA" id="ARBA00022741"/>
    </source>
</evidence>
<dbReference type="InterPro" id="IPR001789">
    <property type="entry name" value="Sig_transdc_resp-reg_receiver"/>
</dbReference>
<evidence type="ECO:0000256" key="9">
    <source>
        <dbReference type="ARBA" id="ARBA00035100"/>
    </source>
</evidence>
<accession>A0A0P9ECS0</accession>
<feature type="compositionally biased region" description="Pro residues" evidence="12">
    <location>
        <begin position="178"/>
        <end position="187"/>
    </location>
</feature>
<dbReference type="InterPro" id="IPR051315">
    <property type="entry name" value="Bact_Chemotaxis_CheA"/>
</dbReference>
<comment type="catalytic activity">
    <reaction evidence="1">
        <text>ATP + protein L-histidine = ADP + protein N-phospho-L-histidine.</text>
        <dbReference type="EC" id="2.7.13.3"/>
    </reaction>
</comment>
<dbReference type="EC" id="2.7.13.3" evidence="2"/>
<gene>
    <name evidence="17" type="ORF">SAMN05661077_1330</name>
</gene>
<evidence type="ECO:0000259" key="15">
    <source>
        <dbReference type="PROSITE" id="PS50851"/>
    </source>
</evidence>
<evidence type="ECO:0000256" key="12">
    <source>
        <dbReference type="SAM" id="MobiDB-lite"/>
    </source>
</evidence>
<dbReference type="FunFam" id="3.30.565.10:FF:000016">
    <property type="entry name" value="Chemotaxis protein CheA, putative"/>
    <property type="match status" value="1"/>
</dbReference>
<feature type="compositionally biased region" description="Low complexity" evidence="12">
    <location>
        <begin position="188"/>
        <end position="205"/>
    </location>
</feature>